<comment type="caution">
    <text evidence="2">The sequence shown here is derived from an EMBL/GenBank/DDBJ whole genome shotgun (WGS) entry which is preliminary data.</text>
</comment>
<dbReference type="EMBL" id="NRGO01000015">
    <property type="protein sequence ID" value="PCC49434.1"/>
    <property type="molecule type" value="Genomic_DNA"/>
</dbReference>
<proteinExistence type="predicted"/>
<organism evidence="2 3">
    <name type="scientific">Brevibacterium aurantiacum</name>
    <dbReference type="NCBI Taxonomy" id="273384"/>
    <lineage>
        <taxon>Bacteria</taxon>
        <taxon>Bacillati</taxon>
        <taxon>Actinomycetota</taxon>
        <taxon>Actinomycetes</taxon>
        <taxon>Micrococcales</taxon>
        <taxon>Brevibacteriaceae</taxon>
        <taxon>Brevibacterium</taxon>
    </lineage>
</organism>
<evidence type="ECO:0000313" key="2">
    <source>
        <dbReference type="EMBL" id="PCC49434.1"/>
    </source>
</evidence>
<accession>A0A2A3ZD30</accession>
<gene>
    <name evidence="2" type="ORF">CIK62_13645</name>
</gene>
<evidence type="ECO:0000256" key="1">
    <source>
        <dbReference type="SAM" id="Phobius"/>
    </source>
</evidence>
<keyword evidence="1" id="KW-1133">Transmembrane helix</keyword>
<name>A0A2A3ZD30_BREAU</name>
<dbReference type="Proteomes" id="UP000217720">
    <property type="component" value="Unassembled WGS sequence"/>
</dbReference>
<dbReference type="AlphaFoldDB" id="A0A2A3ZD30"/>
<keyword evidence="1" id="KW-0812">Transmembrane</keyword>
<feature type="transmembrane region" description="Helical" evidence="1">
    <location>
        <begin position="17"/>
        <end position="39"/>
    </location>
</feature>
<reference evidence="2 3" key="1">
    <citation type="journal article" date="2017" name="Elife">
        <title>Extensive horizontal gene transfer in cheese-associated bacteria.</title>
        <authorList>
            <person name="Bonham K.S."/>
            <person name="Wolfe B.E."/>
            <person name="Dutton R.J."/>
        </authorList>
    </citation>
    <scope>NUCLEOTIDE SEQUENCE [LARGE SCALE GENOMIC DNA]</scope>
    <source>
        <strain evidence="2 3">900_6</strain>
    </source>
</reference>
<protein>
    <submittedName>
        <fullName evidence="2">Uncharacterized protein</fullName>
    </submittedName>
</protein>
<evidence type="ECO:0000313" key="3">
    <source>
        <dbReference type="Proteomes" id="UP000217720"/>
    </source>
</evidence>
<sequence length="83" mass="9138">MDIVAHAEYRSVLSPSARIVCIHPGAISGVMLIALHCMLSMTLDAYSDRFDDNLDQVSDALDSHSSQRFRKKCGQVTISTVKL</sequence>
<keyword evidence="1" id="KW-0472">Membrane</keyword>